<dbReference type="Proteomes" id="UP001162131">
    <property type="component" value="Unassembled WGS sequence"/>
</dbReference>
<feature type="coiled-coil region" evidence="1">
    <location>
        <begin position="465"/>
        <end position="499"/>
    </location>
</feature>
<accession>A0AAU9IR56</accession>
<evidence type="ECO:0000313" key="2">
    <source>
        <dbReference type="EMBL" id="CAG9316221.1"/>
    </source>
</evidence>
<dbReference type="EMBL" id="CAJZBQ010000015">
    <property type="protein sequence ID" value="CAG9316221.1"/>
    <property type="molecule type" value="Genomic_DNA"/>
</dbReference>
<feature type="coiled-coil region" evidence="1">
    <location>
        <begin position="80"/>
        <end position="107"/>
    </location>
</feature>
<reference evidence="2" key="1">
    <citation type="submission" date="2021-09" db="EMBL/GenBank/DDBJ databases">
        <authorList>
            <consortium name="AG Swart"/>
            <person name="Singh M."/>
            <person name="Singh A."/>
            <person name="Seah K."/>
            <person name="Emmerich C."/>
        </authorList>
    </citation>
    <scope>NUCLEOTIDE SEQUENCE</scope>
    <source>
        <strain evidence="2">ATCC30299</strain>
    </source>
</reference>
<feature type="coiled-coil region" evidence="1">
    <location>
        <begin position="186"/>
        <end position="427"/>
    </location>
</feature>
<proteinExistence type="predicted"/>
<sequence>MSFDAYHWAKRQQELQEHSKQLALQKINFSSKNSQEKSRYGSIKISQKDAPVEELRMMLHLGQEEIQDITSALSLERKKNYEIESQLQVYKDRCEDLERTNRSLTTLLVEKDNLVSKYVAELALFKNFKPSQGKISMISDLADSINLDEEDVSEEWTAQIIHQPVGKKIIDFSSVKQPNLLDREIIIQDEIEFKKLKRALQETQELYRATSEQLKEKSDKCDRQEEELAALRAKLQETRNDFNSLSSQILRQSSDRDYQSKSILVELDELRAKKSDYENELKKLENRYKASIEQFESDLANSRERFLSLLDSKTKIESEILESKIEKRELQNQLQVKDTAISEMSATIQSYEKEISFLKKSLSLNGKDISKIDQSTEELLSLEKLNHSLKETIKNLENKEKHHLEEIENLKEKIEIYETEQNHEAKVDENVSQQTLQQLSYIILSKDKASSLDSSSSTIIKQVFGDNCMKLIENYEEMLQNLQADKQTLRDRLNYEVEQRAHTLEEVKGLLEVMFRLDSNNREVEYKIKEVSDELFSVRNQLSDDVLVSPKHVHNVFSFRDSEEKLKRRLDQQLNETKELERLKTSLEQQKSEKHRALAEKEQYREDLAQSILIIAELKEKISMIEGTAQNCDLIGFLQCEAAAFEDIFGENQLAEESFSEL</sequence>
<evidence type="ECO:0000256" key="1">
    <source>
        <dbReference type="SAM" id="Coils"/>
    </source>
</evidence>
<gene>
    <name evidence="2" type="ORF">BSTOLATCC_MIC15657</name>
</gene>
<keyword evidence="1" id="KW-0175">Coiled coil</keyword>
<comment type="caution">
    <text evidence="2">The sequence shown here is derived from an EMBL/GenBank/DDBJ whole genome shotgun (WGS) entry which is preliminary data.</text>
</comment>
<keyword evidence="3" id="KW-1185">Reference proteome</keyword>
<feature type="coiled-coil region" evidence="1">
    <location>
        <begin position="560"/>
        <end position="621"/>
    </location>
</feature>
<protein>
    <submittedName>
        <fullName evidence="2">Uncharacterized protein</fullName>
    </submittedName>
</protein>
<dbReference type="AlphaFoldDB" id="A0AAU9IR56"/>
<name>A0AAU9IR56_9CILI</name>
<evidence type="ECO:0000313" key="3">
    <source>
        <dbReference type="Proteomes" id="UP001162131"/>
    </source>
</evidence>
<organism evidence="2 3">
    <name type="scientific">Blepharisma stoltei</name>
    <dbReference type="NCBI Taxonomy" id="1481888"/>
    <lineage>
        <taxon>Eukaryota</taxon>
        <taxon>Sar</taxon>
        <taxon>Alveolata</taxon>
        <taxon>Ciliophora</taxon>
        <taxon>Postciliodesmatophora</taxon>
        <taxon>Heterotrichea</taxon>
        <taxon>Heterotrichida</taxon>
        <taxon>Blepharismidae</taxon>
        <taxon>Blepharisma</taxon>
    </lineage>
</organism>